<name>A0ACC0BTM4_CATRO</name>
<dbReference type="EMBL" id="CM044702">
    <property type="protein sequence ID" value="KAI5675927.1"/>
    <property type="molecule type" value="Genomic_DNA"/>
</dbReference>
<evidence type="ECO:0000313" key="2">
    <source>
        <dbReference type="Proteomes" id="UP001060085"/>
    </source>
</evidence>
<protein>
    <submittedName>
        <fullName evidence="1">Uncharacterized protein</fullName>
    </submittedName>
</protein>
<proteinExistence type="predicted"/>
<dbReference type="Proteomes" id="UP001060085">
    <property type="component" value="Linkage Group LG02"/>
</dbReference>
<keyword evidence="2" id="KW-1185">Reference proteome</keyword>
<gene>
    <name evidence="1" type="ORF">M9H77_06877</name>
</gene>
<evidence type="ECO:0000313" key="1">
    <source>
        <dbReference type="EMBL" id="KAI5675927.1"/>
    </source>
</evidence>
<accession>A0ACC0BTM4</accession>
<reference evidence="2" key="1">
    <citation type="journal article" date="2023" name="Nat. Plants">
        <title>Single-cell RNA sequencing provides a high-resolution roadmap for understanding the multicellular compartmentation of specialized metabolism.</title>
        <authorList>
            <person name="Sun S."/>
            <person name="Shen X."/>
            <person name="Li Y."/>
            <person name="Li Y."/>
            <person name="Wang S."/>
            <person name="Li R."/>
            <person name="Zhang H."/>
            <person name="Shen G."/>
            <person name="Guo B."/>
            <person name="Wei J."/>
            <person name="Xu J."/>
            <person name="St-Pierre B."/>
            <person name="Chen S."/>
            <person name="Sun C."/>
        </authorList>
    </citation>
    <scope>NUCLEOTIDE SEQUENCE [LARGE SCALE GENOMIC DNA]</scope>
</reference>
<organism evidence="1 2">
    <name type="scientific">Catharanthus roseus</name>
    <name type="common">Madagascar periwinkle</name>
    <name type="synonym">Vinca rosea</name>
    <dbReference type="NCBI Taxonomy" id="4058"/>
    <lineage>
        <taxon>Eukaryota</taxon>
        <taxon>Viridiplantae</taxon>
        <taxon>Streptophyta</taxon>
        <taxon>Embryophyta</taxon>
        <taxon>Tracheophyta</taxon>
        <taxon>Spermatophyta</taxon>
        <taxon>Magnoliopsida</taxon>
        <taxon>eudicotyledons</taxon>
        <taxon>Gunneridae</taxon>
        <taxon>Pentapetalae</taxon>
        <taxon>asterids</taxon>
        <taxon>lamiids</taxon>
        <taxon>Gentianales</taxon>
        <taxon>Apocynaceae</taxon>
        <taxon>Rauvolfioideae</taxon>
        <taxon>Vinceae</taxon>
        <taxon>Catharanthinae</taxon>
        <taxon>Catharanthus</taxon>
    </lineage>
</organism>
<sequence>MMGRDFRVGYESYKGSRYCYMDDGYGHWYPYEQEANLPTTLPMCQKICHPLSRQKEARKTCAQKKFIFEEKLSEVRVISNERIGKTNYTGEPSGSWSKKSENKESTRSQELKLDNNDTCEGKESHERREKVEERERISVEHSFLDAIPFLFEKVERDESEISEERKEGTMKEQKCFFEEHERINEEKGSESVKERHHKSSYSLELKLESFLNKRKRIRGKLHHNHQETSISFLSDSLPLSIEFSLKELKLFLNAHESYEDGTDYCSYVANVGSFLLGVENKEERMLGIFEIKERA</sequence>
<comment type="caution">
    <text evidence="1">The sequence shown here is derived from an EMBL/GenBank/DDBJ whole genome shotgun (WGS) entry which is preliminary data.</text>
</comment>